<feature type="transmembrane region" description="Helical" evidence="1">
    <location>
        <begin position="128"/>
        <end position="147"/>
    </location>
</feature>
<dbReference type="Gene3D" id="3.40.720.10">
    <property type="entry name" value="Alkaline Phosphatase, subunit A"/>
    <property type="match status" value="1"/>
</dbReference>
<keyword evidence="1" id="KW-0812">Transmembrane</keyword>
<keyword evidence="1" id="KW-0472">Membrane</keyword>
<dbReference type="PANTHER" id="PTHR43751:SF3">
    <property type="entry name" value="SULFATASE N-TERMINAL DOMAIN-CONTAINING PROTEIN"/>
    <property type="match status" value="1"/>
</dbReference>
<dbReference type="CDD" id="cd16148">
    <property type="entry name" value="sulfatase_like"/>
    <property type="match status" value="1"/>
</dbReference>
<dbReference type="PIRSF" id="PIRSF004950">
    <property type="entry name" value="Mmb_sulf_HI0842"/>
    <property type="match status" value="1"/>
</dbReference>
<evidence type="ECO:0000259" key="3">
    <source>
        <dbReference type="Pfam" id="PF11893"/>
    </source>
</evidence>
<dbReference type="InterPro" id="IPR000917">
    <property type="entry name" value="Sulfatase_N"/>
</dbReference>
<dbReference type="InterPro" id="IPR024588">
    <property type="entry name" value="YejM_N"/>
</dbReference>
<dbReference type="Pfam" id="PF00884">
    <property type="entry name" value="Sulfatase"/>
    <property type="match status" value="1"/>
</dbReference>
<feature type="domain" description="Sulfatase N-terminal" evidence="2">
    <location>
        <begin position="253"/>
        <end position="526"/>
    </location>
</feature>
<accession>A0ABY9TIC4</accession>
<dbReference type="SUPFAM" id="SSF53649">
    <property type="entry name" value="Alkaline phosphatase-like"/>
    <property type="match status" value="1"/>
</dbReference>
<evidence type="ECO:0000259" key="2">
    <source>
        <dbReference type="Pfam" id="PF00884"/>
    </source>
</evidence>
<dbReference type="InterPro" id="IPR012159">
    <property type="entry name" value="YejM-like"/>
</dbReference>
<evidence type="ECO:0000256" key="1">
    <source>
        <dbReference type="SAM" id="Phobius"/>
    </source>
</evidence>
<sequence>MNDFQANNVKSWLNRYLAVNFVITIFIALRYLSPHPYPDSVISTIFLFTYSVAHLGFLALLLTGFLHLLAKILKHYLAIRFIAIILVSLALSLLLADTFVYQQYRFHFNGIVFELMVEGGTEIFSFSWQLWTLISLIILAFFAAQIFLSEMLRNKYVETHFSLKTPLKIWFVLLLLGHGIHTWADAKFEKSITQQARYLPISFPLTAKSFMAKFGVVNIEAQKQQALLKQKKVKSAINYPLSPMQCVAPAQQKNILLITLDSWRSDMMDGKMTPTIQSIADKGTHFKQHHSGSNNTRHGMFSLFYAIPGHYWQPILDTQTSPVLMDVVKQQSYDIGIFASAKLTSPEFDQTLFSNVENLRTHSKGEKPFERDMDITKDFIDWHKNKDSDNPFFAFMLFDSAHGFSIPTDFERKYTPSLDDINYMALNDDYDPQPFLNLYKNSINFIDLQIQQVIAQLGDDINNTIIIITGDHGKEFNDSKKGFWGHNSNYSRYQTQVPLIIHWPEAPKDFYQAQTSHYDIAPTLLTDALGCSNKSNEYSSGQSLFDKQQHSWLIFGRDGYYAIKDTKQLNELDRLGNFTIFDNDYQEIEDGKLDMNVVLDAMEELRRFNK</sequence>
<proteinExistence type="predicted"/>
<dbReference type="Pfam" id="PF11893">
    <property type="entry name" value="DUF3413"/>
    <property type="match status" value="1"/>
</dbReference>
<dbReference type="RefSeq" id="WP_348387728.1">
    <property type="nucleotide sequence ID" value="NZ_CP134146.1"/>
</dbReference>
<evidence type="ECO:0000313" key="4">
    <source>
        <dbReference type="EMBL" id="WNC68573.1"/>
    </source>
</evidence>
<dbReference type="PANTHER" id="PTHR43751">
    <property type="entry name" value="SULFATASE"/>
    <property type="match status" value="1"/>
</dbReference>
<dbReference type="InterPro" id="IPR017850">
    <property type="entry name" value="Alkaline_phosphatase_core_sf"/>
</dbReference>
<feature type="transmembrane region" description="Helical" evidence="1">
    <location>
        <begin position="12"/>
        <end position="33"/>
    </location>
</feature>
<dbReference type="Proteomes" id="UP001248581">
    <property type="component" value="Chromosome"/>
</dbReference>
<reference evidence="5" key="1">
    <citation type="submission" date="2023-09" db="EMBL/GenBank/DDBJ databases">
        <authorList>
            <person name="Zhang C."/>
        </authorList>
    </citation>
    <scope>NUCLEOTIDE SEQUENCE [LARGE SCALE GENOMIC DNA]</scope>
    <source>
        <strain evidence="5">SQ345</strain>
    </source>
</reference>
<dbReference type="InterPro" id="IPR052701">
    <property type="entry name" value="GAG_Ulvan_Degrading_Sulfatases"/>
</dbReference>
<feature type="transmembrane region" description="Helical" evidence="1">
    <location>
        <begin position="45"/>
        <end position="70"/>
    </location>
</feature>
<keyword evidence="5" id="KW-1185">Reference proteome</keyword>
<name>A0ABY9TIC4_9GAMM</name>
<feature type="transmembrane region" description="Helical" evidence="1">
    <location>
        <begin position="77"/>
        <end position="96"/>
    </location>
</feature>
<evidence type="ECO:0000313" key="5">
    <source>
        <dbReference type="Proteomes" id="UP001248581"/>
    </source>
</evidence>
<feature type="transmembrane region" description="Helical" evidence="1">
    <location>
        <begin position="167"/>
        <end position="184"/>
    </location>
</feature>
<feature type="domain" description="Inner membrane protein YejM N-terminal" evidence="3">
    <location>
        <begin position="8"/>
        <end position="246"/>
    </location>
</feature>
<gene>
    <name evidence="4" type="ORF">RI845_00125</name>
</gene>
<protein>
    <submittedName>
        <fullName evidence="4">DUF3413 domain-containing protein</fullName>
    </submittedName>
</protein>
<dbReference type="EMBL" id="CP134146">
    <property type="protein sequence ID" value="WNC68573.1"/>
    <property type="molecule type" value="Genomic_DNA"/>
</dbReference>
<keyword evidence="1" id="KW-1133">Transmembrane helix</keyword>
<organism evidence="4 5">
    <name type="scientific">Thalassotalea nanhaiensis</name>
    <dbReference type="NCBI Taxonomy" id="3065648"/>
    <lineage>
        <taxon>Bacteria</taxon>
        <taxon>Pseudomonadati</taxon>
        <taxon>Pseudomonadota</taxon>
        <taxon>Gammaproteobacteria</taxon>
        <taxon>Alteromonadales</taxon>
        <taxon>Colwelliaceae</taxon>
        <taxon>Thalassotalea</taxon>
    </lineage>
</organism>